<sequence length="109" mass="12261">MSRNVISYSLLSGLKFHGRVMGSQVILVMVFIIYLAFGIFTIVFSSTTGRAEYETLKSSREFLPLLYYGHGIFFAVALITVCWTTIIYWTAVSLVTQLSYSVILTKLGQ</sequence>
<feature type="transmembrane region" description="Helical" evidence="1">
    <location>
        <begin position="20"/>
        <end position="44"/>
    </location>
</feature>
<dbReference type="EMBL" id="LAZR01000969">
    <property type="protein sequence ID" value="KKN53494.1"/>
    <property type="molecule type" value="Genomic_DNA"/>
</dbReference>
<feature type="transmembrane region" description="Helical" evidence="1">
    <location>
        <begin position="65"/>
        <end position="91"/>
    </location>
</feature>
<proteinExistence type="predicted"/>
<name>A0A0F9RF26_9ZZZZ</name>
<organism evidence="2">
    <name type="scientific">marine sediment metagenome</name>
    <dbReference type="NCBI Taxonomy" id="412755"/>
    <lineage>
        <taxon>unclassified sequences</taxon>
        <taxon>metagenomes</taxon>
        <taxon>ecological metagenomes</taxon>
    </lineage>
</organism>
<protein>
    <submittedName>
        <fullName evidence="2">Uncharacterized protein</fullName>
    </submittedName>
</protein>
<comment type="caution">
    <text evidence="2">The sequence shown here is derived from an EMBL/GenBank/DDBJ whole genome shotgun (WGS) entry which is preliminary data.</text>
</comment>
<evidence type="ECO:0000256" key="1">
    <source>
        <dbReference type="SAM" id="Phobius"/>
    </source>
</evidence>
<accession>A0A0F9RF26</accession>
<dbReference type="AlphaFoldDB" id="A0A0F9RF26"/>
<reference evidence="2" key="1">
    <citation type="journal article" date="2015" name="Nature">
        <title>Complex archaea that bridge the gap between prokaryotes and eukaryotes.</title>
        <authorList>
            <person name="Spang A."/>
            <person name="Saw J.H."/>
            <person name="Jorgensen S.L."/>
            <person name="Zaremba-Niedzwiedzka K."/>
            <person name="Martijn J."/>
            <person name="Lind A.E."/>
            <person name="van Eijk R."/>
            <person name="Schleper C."/>
            <person name="Guy L."/>
            <person name="Ettema T.J."/>
        </authorList>
    </citation>
    <scope>NUCLEOTIDE SEQUENCE</scope>
</reference>
<keyword evidence="1" id="KW-0812">Transmembrane</keyword>
<gene>
    <name evidence="2" type="ORF">LCGC14_0601910</name>
</gene>
<keyword evidence="1" id="KW-1133">Transmembrane helix</keyword>
<evidence type="ECO:0000313" key="2">
    <source>
        <dbReference type="EMBL" id="KKN53494.1"/>
    </source>
</evidence>
<keyword evidence="1" id="KW-0472">Membrane</keyword>